<comment type="caution">
    <text evidence="4">The sequence shown here is derived from an EMBL/GenBank/DDBJ whole genome shotgun (WGS) entry which is preliminary data.</text>
</comment>
<dbReference type="InterPro" id="IPR010610">
    <property type="entry name" value="EryCIII-like_C"/>
</dbReference>
<dbReference type="PANTHER" id="PTHR48050:SF13">
    <property type="entry name" value="STEROL 3-BETA-GLUCOSYLTRANSFERASE UGT80A2"/>
    <property type="match status" value="1"/>
</dbReference>
<evidence type="ECO:0000259" key="3">
    <source>
        <dbReference type="Pfam" id="PF06722"/>
    </source>
</evidence>
<dbReference type="SUPFAM" id="SSF53756">
    <property type="entry name" value="UDP-Glycosyltransferase/glycogen phosphorylase"/>
    <property type="match status" value="1"/>
</dbReference>
<feature type="domain" description="Erythromycin biosynthesis protein CIII-like C-terminal" evidence="3">
    <location>
        <begin position="279"/>
        <end position="398"/>
    </location>
</feature>
<evidence type="ECO:0000313" key="5">
    <source>
        <dbReference type="Proteomes" id="UP000634780"/>
    </source>
</evidence>
<dbReference type="Pfam" id="PF03033">
    <property type="entry name" value="Glyco_transf_28"/>
    <property type="match status" value="1"/>
</dbReference>
<evidence type="ECO:0000259" key="2">
    <source>
        <dbReference type="Pfam" id="PF03033"/>
    </source>
</evidence>
<dbReference type="InterPro" id="IPR050426">
    <property type="entry name" value="Glycosyltransferase_28"/>
</dbReference>
<dbReference type="InterPro" id="IPR004276">
    <property type="entry name" value="GlycoTrans_28_N"/>
</dbReference>
<sequence>MRILITAAGSYGDIAPYTGLGAHLRAAGHEVALATHESFAPLVRGAGLGFRPLPADARASGRAAGRRELMRAASVFVRDLGVGLADAVDDGDELLVLSTTTAPPGWQLAEALDVPTIGAYLQPTHPTREFAPVVSGARSLGRWGNHAMGRFSLRMVDRVYADAVRDLRSRLGLPAAPPAAVRAGRERAGWPVLHGFSPAVVPRPADWRAGLDIVGNWWPHHDPDERLPARVEDFLTAGPPPVLVGFGSMAAGEGERLSELAVAALRRAGLRGVLQSGRAGLAGAGDDVLTVGELPHALLFPRMAAVVHHAGAGTTAASLRAGVPTVPVPVTADQPFWAARLTALGAAPGPIPFRALTAERLAAALTRVVREPPFASAATAVSRAMAAEDGAGQVRKAVERLGRG</sequence>
<dbReference type="PANTHER" id="PTHR48050">
    <property type="entry name" value="STEROL 3-BETA-GLUCOSYLTRANSFERASE"/>
    <property type="match status" value="1"/>
</dbReference>
<accession>A0ABS0X9U3</accession>
<name>A0ABS0X9U3_9ACTN</name>
<organism evidence="4 5">
    <name type="scientific">Streptomyces flavofungini</name>
    <dbReference type="NCBI Taxonomy" id="68200"/>
    <lineage>
        <taxon>Bacteria</taxon>
        <taxon>Bacillati</taxon>
        <taxon>Actinomycetota</taxon>
        <taxon>Actinomycetes</taxon>
        <taxon>Kitasatosporales</taxon>
        <taxon>Streptomycetaceae</taxon>
        <taxon>Streptomyces</taxon>
    </lineage>
</organism>
<dbReference type="Gene3D" id="3.40.50.2000">
    <property type="entry name" value="Glycogen Phosphorylase B"/>
    <property type="match status" value="2"/>
</dbReference>
<protein>
    <submittedName>
        <fullName evidence="4">Glycosyltransferase family 1 protein</fullName>
    </submittedName>
</protein>
<dbReference type="CDD" id="cd03784">
    <property type="entry name" value="GT1_Gtf-like"/>
    <property type="match status" value="1"/>
</dbReference>
<dbReference type="RefSeq" id="WP_190115228.1">
    <property type="nucleotide sequence ID" value="NZ_BMVR01000003.1"/>
</dbReference>
<proteinExistence type="predicted"/>
<feature type="domain" description="Glycosyltransferase family 28 N-terminal" evidence="2">
    <location>
        <begin position="3"/>
        <end position="60"/>
    </location>
</feature>
<dbReference type="InterPro" id="IPR002213">
    <property type="entry name" value="UDP_glucos_trans"/>
</dbReference>
<evidence type="ECO:0000313" key="4">
    <source>
        <dbReference type="EMBL" id="MBJ3809965.1"/>
    </source>
</evidence>
<keyword evidence="1" id="KW-0808">Transferase</keyword>
<evidence type="ECO:0000256" key="1">
    <source>
        <dbReference type="ARBA" id="ARBA00022679"/>
    </source>
</evidence>
<keyword evidence="5" id="KW-1185">Reference proteome</keyword>
<reference evidence="4 5" key="1">
    <citation type="submission" date="2020-12" db="EMBL/GenBank/DDBJ databases">
        <title>Streptomyces typhae sp. nov., a novel endophytic actinomycete isolated from the root of cattail pollen (Typha angustifolia L.).</title>
        <authorList>
            <person name="Peng C."/>
            <person name="Liu C."/>
        </authorList>
    </citation>
    <scope>NUCLEOTIDE SEQUENCE [LARGE SCALE GENOMIC DNA]</scope>
    <source>
        <strain evidence="4 5">JCM 4753</strain>
    </source>
</reference>
<gene>
    <name evidence="4" type="ORF">JGB26_23090</name>
</gene>
<dbReference type="EMBL" id="JAEKOZ010000014">
    <property type="protein sequence ID" value="MBJ3809965.1"/>
    <property type="molecule type" value="Genomic_DNA"/>
</dbReference>
<dbReference type="Pfam" id="PF06722">
    <property type="entry name" value="EryCIII-like_C"/>
    <property type="match status" value="1"/>
</dbReference>
<dbReference type="Proteomes" id="UP000634780">
    <property type="component" value="Unassembled WGS sequence"/>
</dbReference>